<organism evidence="2 3">
    <name type="scientific">Paramecium primaurelia</name>
    <dbReference type="NCBI Taxonomy" id="5886"/>
    <lineage>
        <taxon>Eukaryota</taxon>
        <taxon>Sar</taxon>
        <taxon>Alveolata</taxon>
        <taxon>Ciliophora</taxon>
        <taxon>Intramacronucleata</taxon>
        <taxon>Oligohymenophorea</taxon>
        <taxon>Peniculida</taxon>
        <taxon>Parameciidae</taxon>
        <taxon>Paramecium</taxon>
    </lineage>
</organism>
<comment type="caution">
    <text evidence="2">The sequence shown here is derived from an EMBL/GenBank/DDBJ whole genome shotgun (WGS) entry which is preliminary data.</text>
</comment>
<reference evidence="2" key="1">
    <citation type="submission" date="2021-01" db="EMBL/GenBank/DDBJ databases">
        <authorList>
            <consortium name="Genoscope - CEA"/>
            <person name="William W."/>
        </authorList>
    </citation>
    <scope>NUCLEOTIDE SEQUENCE</scope>
</reference>
<gene>
    <name evidence="2" type="ORF">PPRIM_AZ9-3.1.T1040054</name>
</gene>
<evidence type="ECO:0000256" key="1">
    <source>
        <dbReference type="SAM" id="Phobius"/>
    </source>
</evidence>
<dbReference type="Proteomes" id="UP000688137">
    <property type="component" value="Unassembled WGS sequence"/>
</dbReference>
<dbReference type="AlphaFoldDB" id="A0A8S1P3L3"/>
<evidence type="ECO:0000313" key="3">
    <source>
        <dbReference type="Proteomes" id="UP000688137"/>
    </source>
</evidence>
<keyword evidence="3" id="KW-1185">Reference proteome</keyword>
<sequence>MSEPTQWQLVQKVLIIGILTSLISSFGRADYNLPLFIFAAFLWEFQKFHTRIIYLLLFSFIIDFVYAVYWHNSWSRFKILETKIDSLLHSTIMITAMINMIVKIIVILLSAGNNNEVKRNLFPGAIKDNVINFITFKNTGDD</sequence>
<dbReference type="EMBL" id="CAJJDM010000107">
    <property type="protein sequence ID" value="CAD8097464.1"/>
    <property type="molecule type" value="Genomic_DNA"/>
</dbReference>
<keyword evidence="1" id="KW-0472">Membrane</keyword>
<evidence type="ECO:0000313" key="2">
    <source>
        <dbReference type="EMBL" id="CAD8097464.1"/>
    </source>
</evidence>
<accession>A0A8S1P3L3</accession>
<dbReference type="OMA" id="AVYWHNS"/>
<keyword evidence="1" id="KW-1133">Transmembrane helix</keyword>
<feature type="transmembrane region" description="Helical" evidence="1">
    <location>
        <begin position="52"/>
        <end position="71"/>
    </location>
</feature>
<protein>
    <submittedName>
        <fullName evidence="2">Uncharacterized protein</fullName>
    </submittedName>
</protein>
<proteinExistence type="predicted"/>
<feature type="transmembrane region" description="Helical" evidence="1">
    <location>
        <begin position="91"/>
        <end position="111"/>
    </location>
</feature>
<feature type="transmembrane region" description="Helical" evidence="1">
    <location>
        <begin position="12"/>
        <end position="31"/>
    </location>
</feature>
<keyword evidence="1" id="KW-0812">Transmembrane</keyword>
<name>A0A8S1P3L3_PARPR</name>